<dbReference type="Gene3D" id="3.90.550.10">
    <property type="entry name" value="Spore Coat Polysaccharide Biosynthesis Protein SpsA, Chain A"/>
    <property type="match status" value="1"/>
</dbReference>
<dbReference type="RefSeq" id="WP_213111192.1">
    <property type="nucleotide sequence ID" value="NZ_JAGYPJ010000001.1"/>
</dbReference>
<gene>
    <name evidence="3" type="ORF">KHA93_13430</name>
</gene>
<keyword evidence="3" id="KW-0808">Transferase</keyword>
<keyword evidence="3" id="KW-0328">Glycosyltransferase</keyword>
<feature type="domain" description="Glycosyltransferase 2-like" evidence="2">
    <location>
        <begin position="29"/>
        <end position="190"/>
    </location>
</feature>
<evidence type="ECO:0000256" key="1">
    <source>
        <dbReference type="ARBA" id="ARBA00006739"/>
    </source>
</evidence>
<evidence type="ECO:0000313" key="3">
    <source>
        <dbReference type="EMBL" id="MBS4200634.1"/>
    </source>
</evidence>
<dbReference type="Pfam" id="PF00535">
    <property type="entry name" value="Glycos_transf_2"/>
    <property type="match status" value="1"/>
</dbReference>
<dbReference type="PANTHER" id="PTHR22916">
    <property type="entry name" value="GLYCOSYLTRANSFERASE"/>
    <property type="match status" value="1"/>
</dbReference>
<dbReference type="CDD" id="cd00761">
    <property type="entry name" value="Glyco_tranf_GTA_type"/>
    <property type="match status" value="1"/>
</dbReference>
<comment type="caution">
    <text evidence="3">The sequence shown here is derived from an EMBL/GenBank/DDBJ whole genome shotgun (WGS) entry which is preliminary data.</text>
</comment>
<dbReference type="EC" id="2.4.-.-" evidence="3"/>
<comment type="similarity">
    <text evidence="1">Belongs to the glycosyltransferase 2 family.</text>
</comment>
<dbReference type="EMBL" id="JAGYPJ010000001">
    <property type="protein sequence ID" value="MBS4200634.1"/>
    <property type="molecule type" value="Genomic_DNA"/>
</dbReference>
<dbReference type="SUPFAM" id="SSF53756">
    <property type="entry name" value="UDP-Glycosyltransferase/glycogen phosphorylase"/>
    <property type="match status" value="1"/>
</dbReference>
<name>A0A942TQY3_9BACI</name>
<proteinExistence type="inferred from homology"/>
<accession>A0A942TQY3</accession>
<sequence length="711" mass="83037">MIKQKLLQRLQDIEKLKINYTQNNIRGVSVIIPLYKGEQYINNCLLSLYNQTLEKDLFEIIIIINGERDSSESIIKKYIFDKKMDNIFIYYSDIQGASAARNVGIEKATRQYSLFLDIDDYLSSNYLSEVYENASQDTIVVSQIVDVNSFGEIEVQNPINNQIIQIEKSGKKANLTTLSMVSTISACKLVPTDYLKKLRFDTDLKSGEDVVFFSELYLKSNFHFKVLPICRQVIYYRLLTERSVSRQEISFDFYVIQRLNVIQKLDGMLRRTKKQDKVMLIKQKIKAQFGFLNRYLEVNRDKRDNVFNEIKKYDLSYIPYSIINRNLAEKLVISYCFPPYLDTSGNVMAKRIRTMNDCVDVIYNKMDRVRSRDNRLNILFEDLVDKRIEIASYSSFSNWKAIEEFVNTGISNLNKDKYSEIYSRALWPGSHFLAYQFKMNNPKVKWIAEFSDPLLLDIHGERRQAKIDNINFINDANKNISDLGLSTMEDDNLFLWCEYLPYVFADELIFTNKNQLEYMLGYFPIEDIKKHIISKAKISPQPTMPKEYYSFVKSAYNIDKSKVNFAYFGSFYDTRKLDDLFKGLEKVKVDIKQNIILHIFTSDIKSLNEMLGEYDIKDNIIIQPYVHYLEFLNLTTKFDCLIVNDASTINKKSINPYLPSKLSDYLGSGTKIWGVYEENSILSKYELAYKSLLGDAGEAAKVYERVVLEKE</sequence>
<keyword evidence="4" id="KW-1185">Reference proteome</keyword>
<protein>
    <submittedName>
        <fullName evidence="3">Glycosyltransferase</fullName>
        <ecNumber evidence="3">2.4.-.-</ecNumber>
    </submittedName>
</protein>
<evidence type="ECO:0000259" key="2">
    <source>
        <dbReference type="Pfam" id="PF00535"/>
    </source>
</evidence>
<reference evidence="3 4" key="1">
    <citation type="submission" date="2021-05" db="EMBL/GenBank/DDBJ databases">
        <title>Novel Bacillus species.</title>
        <authorList>
            <person name="Liu G."/>
        </authorList>
    </citation>
    <scope>NUCLEOTIDE SEQUENCE [LARGE SCALE GENOMIC DNA]</scope>
    <source>
        <strain evidence="3 4">FJAT-49732</strain>
    </source>
</reference>
<dbReference type="Proteomes" id="UP000682713">
    <property type="component" value="Unassembled WGS sequence"/>
</dbReference>
<dbReference type="AlphaFoldDB" id="A0A942TQY3"/>
<dbReference type="InterPro" id="IPR001173">
    <property type="entry name" value="Glyco_trans_2-like"/>
</dbReference>
<dbReference type="GO" id="GO:0016757">
    <property type="term" value="F:glycosyltransferase activity"/>
    <property type="evidence" value="ECO:0007669"/>
    <property type="project" value="UniProtKB-KW"/>
</dbReference>
<dbReference type="InterPro" id="IPR029044">
    <property type="entry name" value="Nucleotide-diphossugar_trans"/>
</dbReference>
<evidence type="ECO:0000313" key="4">
    <source>
        <dbReference type="Proteomes" id="UP000682713"/>
    </source>
</evidence>
<organism evidence="3 4">
    <name type="scientific">Lederbergia citrisecunda</name>
    <dbReference type="NCBI Taxonomy" id="2833583"/>
    <lineage>
        <taxon>Bacteria</taxon>
        <taxon>Bacillati</taxon>
        <taxon>Bacillota</taxon>
        <taxon>Bacilli</taxon>
        <taxon>Bacillales</taxon>
        <taxon>Bacillaceae</taxon>
        <taxon>Lederbergia</taxon>
    </lineage>
</organism>
<dbReference type="SUPFAM" id="SSF53448">
    <property type="entry name" value="Nucleotide-diphospho-sugar transferases"/>
    <property type="match status" value="1"/>
</dbReference>